<organism evidence="10 11">
    <name type="scientific">Romanomermis culicivorax</name>
    <name type="common">Nematode worm</name>
    <dbReference type="NCBI Taxonomy" id="13658"/>
    <lineage>
        <taxon>Eukaryota</taxon>
        <taxon>Metazoa</taxon>
        <taxon>Ecdysozoa</taxon>
        <taxon>Nematoda</taxon>
        <taxon>Enoplea</taxon>
        <taxon>Dorylaimia</taxon>
        <taxon>Mermithida</taxon>
        <taxon>Mermithoidea</taxon>
        <taxon>Mermithidae</taxon>
        <taxon>Romanomermis</taxon>
    </lineage>
</organism>
<dbReference type="Gene3D" id="3.30.70.330">
    <property type="match status" value="1"/>
</dbReference>
<dbReference type="GO" id="GO:0030697">
    <property type="term" value="F:tRNA (uracil(54)-C5)-methyltransferase activity, S-adenosyl methionine-dependent"/>
    <property type="evidence" value="ECO:0007669"/>
    <property type="project" value="UniProtKB-EC"/>
</dbReference>
<keyword evidence="2 7" id="KW-0808">Transferase</keyword>
<dbReference type="PROSITE" id="PS51687">
    <property type="entry name" value="SAM_MT_RNA_M5U"/>
    <property type="match status" value="1"/>
</dbReference>
<comment type="caution">
    <text evidence="7">Lacks conserved residue(s) required for the propagation of feature annotation.</text>
</comment>
<dbReference type="Gene3D" id="3.40.50.150">
    <property type="entry name" value="Vaccinia Virus protein VP39"/>
    <property type="match status" value="1"/>
</dbReference>
<dbReference type="InterPro" id="IPR029063">
    <property type="entry name" value="SAM-dependent_MTases_sf"/>
</dbReference>
<dbReference type="Pfam" id="PF05958">
    <property type="entry name" value="tRNA_U5-meth_tr"/>
    <property type="match status" value="1"/>
</dbReference>
<dbReference type="GO" id="GO:0032259">
    <property type="term" value="P:methylation"/>
    <property type="evidence" value="ECO:0007669"/>
    <property type="project" value="UniProtKB-KW"/>
</dbReference>
<evidence type="ECO:0000256" key="1">
    <source>
        <dbReference type="ARBA" id="ARBA00022603"/>
    </source>
</evidence>
<evidence type="ECO:0000256" key="2">
    <source>
        <dbReference type="ARBA" id="ARBA00022679"/>
    </source>
</evidence>
<feature type="binding site" evidence="7">
    <location>
        <position position="386"/>
    </location>
    <ligand>
        <name>S-adenosyl-L-methionine</name>
        <dbReference type="ChEBI" id="CHEBI:59789"/>
    </ligand>
</feature>
<dbReference type="Proteomes" id="UP000887565">
    <property type="component" value="Unplaced"/>
</dbReference>
<dbReference type="InterPro" id="IPR030390">
    <property type="entry name" value="MeTrfase_TrmA_AS"/>
</dbReference>
<comment type="similarity">
    <text evidence="7">Belongs to the class I-like SAM-binding methyltransferase superfamily. RNA M5U methyltransferase family.</text>
</comment>
<dbReference type="Gene3D" id="2.40.50.1070">
    <property type="match status" value="1"/>
</dbReference>
<protein>
    <recommendedName>
        <fullName evidence="4">tRNA (uracil(54)-C(5))-methyltransferase</fullName>
        <ecNumber evidence="4">2.1.1.35</ecNumber>
    </recommendedName>
</protein>
<comment type="catalytic activity">
    <reaction evidence="5">
        <text>uridine(54) in tRNA + S-adenosyl-L-methionine = 5-methyluridine(54) in tRNA + S-adenosyl-L-homocysteine + H(+)</text>
        <dbReference type="Rhea" id="RHEA:42712"/>
        <dbReference type="Rhea" id="RHEA-COMP:10167"/>
        <dbReference type="Rhea" id="RHEA-COMP:10193"/>
        <dbReference type="ChEBI" id="CHEBI:15378"/>
        <dbReference type="ChEBI" id="CHEBI:57856"/>
        <dbReference type="ChEBI" id="CHEBI:59789"/>
        <dbReference type="ChEBI" id="CHEBI:65315"/>
        <dbReference type="ChEBI" id="CHEBI:74447"/>
        <dbReference type="EC" id="2.1.1.35"/>
    </reaction>
    <physiologicalReaction direction="left-to-right" evidence="5">
        <dbReference type="Rhea" id="RHEA:42713"/>
    </physiologicalReaction>
</comment>
<dbReference type="OMA" id="NRGWRTM"/>
<feature type="binding site" evidence="7">
    <location>
        <position position="500"/>
    </location>
    <ligand>
        <name>S-adenosyl-L-methionine</name>
        <dbReference type="ChEBI" id="CHEBI:59789"/>
    </ligand>
</feature>
<keyword evidence="1 7" id="KW-0489">Methyltransferase</keyword>
<dbReference type="SMART" id="SM00360">
    <property type="entry name" value="RRM"/>
    <property type="match status" value="1"/>
</dbReference>
<dbReference type="SUPFAM" id="SSF53335">
    <property type="entry name" value="S-adenosyl-L-methionine-dependent methyltransferases"/>
    <property type="match status" value="1"/>
</dbReference>
<evidence type="ECO:0000256" key="3">
    <source>
        <dbReference type="ARBA" id="ARBA00022691"/>
    </source>
</evidence>
<name>A0A915J2Z5_ROMCU</name>
<dbReference type="PROSITE" id="PS01230">
    <property type="entry name" value="TRMA_1"/>
    <property type="match status" value="1"/>
</dbReference>
<dbReference type="GO" id="GO:0003723">
    <property type="term" value="F:RNA binding"/>
    <property type="evidence" value="ECO:0007669"/>
    <property type="project" value="UniProtKB-UniRule"/>
</dbReference>
<dbReference type="CDD" id="cd02440">
    <property type="entry name" value="AdoMet_MTases"/>
    <property type="match status" value="1"/>
</dbReference>
<evidence type="ECO:0000256" key="6">
    <source>
        <dbReference type="PROSITE-ProRule" id="PRU00176"/>
    </source>
</evidence>
<keyword evidence="10" id="KW-1185">Reference proteome</keyword>
<dbReference type="InterPro" id="IPR010280">
    <property type="entry name" value="U5_MeTrfase_fam"/>
</dbReference>
<evidence type="ECO:0000256" key="7">
    <source>
        <dbReference type="PROSITE-ProRule" id="PRU01024"/>
    </source>
</evidence>
<feature type="active site" description="Nucleophile" evidence="7">
    <location>
        <position position="528"/>
    </location>
</feature>
<dbReference type="InterPro" id="IPR035979">
    <property type="entry name" value="RBD_domain_sf"/>
</dbReference>
<dbReference type="EC" id="2.1.1.35" evidence="4"/>
<dbReference type="SUPFAM" id="SSF54928">
    <property type="entry name" value="RNA-binding domain, RBD"/>
    <property type="match status" value="1"/>
</dbReference>
<keyword evidence="6" id="KW-0694">RNA-binding</keyword>
<feature type="active site" evidence="8">
    <location>
        <position position="528"/>
    </location>
</feature>
<feature type="domain" description="RRM" evidence="9">
    <location>
        <begin position="47"/>
        <end position="118"/>
    </location>
</feature>
<dbReference type="InterPro" id="IPR000504">
    <property type="entry name" value="RRM_dom"/>
</dbReference>
<evidence type="ECO:0000256" key="5">
    <source>
        <dbReference type="ARBA" id="ARBA00047278"/>
    </source>
</evidence>
<accession>A0A915J2Z5</accession>
<proteinExistence type="inferred from homology"/>
<feature type="binding site" evidence="7">
    <location>
        <position position="446"/>
    </location>
    <ligand>
        <name>S-adenosyl-L-methionine</name>
        <dbReference type="ChEBI" id="CHEBI:59789"/>
    </ligand>
</feature>
<dbReference type="PANTHER" id="PTHR45904:SF2">
    <property type="entry name" value="TRNA (URACIL-5-)-METHYLTRANSFERASE HOMOLOG A"/>
    <property type="match status" value="1"/>
</dbReference>
<dbReference type="PROSITE" id="PS50102">
    <property type="entry name" value="RRM"/>
    <property type="match status" value="1"/>
</dbReference>
<sequence>MSLKYLVRRNMELLSVSARVDSVSEEIEQIDQSSIRESTPQIDNSNFEVVIHNMPKYKNHKELRKYMLSLNLKPKRIQINRDHAYISFENQPDSSEAVSSMNNIRWKGKTLRVKRSFKTSKNEEINQTAKRSAVENQNDSTSNAVSSTPLANLTYEKQLQIKQTESFKTLKKISWDIKAVSDVKPLAGRPHYGILDDIKPAPMIYGYRNKCEFTFGIDAEGRPQIGFLSGRYDPASGITVVSPCECPHVPHPVKNMVKYVREEFIFQNSDCQDKLSLSIYDPVAQTGFWRLLTCKFFKLDFMLIFTVNPRGLPDSTITLVKKRLIEAFFDQSDGTSKPEYRVTSLYISFAEFTSDSPNFELLAGTPFVYESVLNCRFRISPSTFFQTNTAACHILYGVLVDYLSEISGKVRKVDQKPDILLLDICCGSGSIGVCLADYVRKVIGVELNESAILDALVNARSNEKYNCEFLIGKAEEVFLDIQRKKLIDFDQYDKVVAILDPPRKGLGDKIVSALRDCRQITTLIYVSCDPKGASKNFQDLCRRTSKRYKGLPFELRRTTPIWPNRSIIFSIYDAIRSNLSYAVALGVVAGGNCAENKMRTVLESAGTKAPLQYAIVYLTRRISPTGDDASARVSREMSFRQPNGYSILVQIDELTSADQGDVVHFRIFAATVTGVRVDRRGHAMLLECFKQILTMITGDHFDVEWLEPFAVASTRMN</sequence>
<reference evidence="11" key="1">
    <citation type="submission" date="2022-11" db="UniProtKB">
        <authorList>
            <consortium name="WormBaseParasite"/>
        </authorList>
    </citation>
    <scope>IDENTIFICATION</scope>
</reference>
<dbReference type="GO" id="GO:0006396">
    <property type="term" value="P:RNA processing"/>
    <property type="evidence" value="ECO:0007669"/>
    <property type="project" value="InterPro"/>
</dbReference>
<dbReference type="InterPro" id="IPR012677">
    <property type="entry name" value="Nucleotide-bd_a/b_plait_sf"/>
</dbReference>
<evidence type="ECO:0000256" key="8">
    <source>
        <dbReference type="PROSITE-ProRule" id="PRU10015"/>
    </source>
</evidence>
<evidence type="ECO:0000259" key="9">
    <source>
        <dbReference type="PROSITE" id="PS50102"/>
    </source>
</evidence>
<dbReference type="WBParaSite" id="nRc.2.0.1.t20837-RA">
    <property type="protein sequence ID" value="nRc.2.0.1.t20837-RA"/>
    <property type="gene ID" value="nRc.2.0.1.g20837"/>
</dbReference>
<evidence type="ECO:0000313" key="11">
    <source>
        <dbReference type="WBParaSite" id="nRc.2.0.1.t20837-RA"/>
    </source>
</evidence>
<evidence type="ECO:0000313" key="10">
    <source>
        <dbReference type="Proteomes" id="UP000887565"/>
    </source>
</evidence>
<dbReference type="AlphaFoldDB" id="A0A915J2Z5"/>
<dbReference type="InterPro" id="IPR045850">
    <property type="entry name" value="TRM2_met"/>
</dbReference>
<keyword evidence="3 7" id="KW-0949">S-adenosyl-L-methionine</keyword>
<evidence type="ECO:0000256" key="4">
    <source>
        <dbReference type="ARBA" id="ARBA00033763"/>
    </source>
</evidence>
<dbReference type="PANTHER" id="PTHR45904">
    <property type="entry name" value="TRNA (URACIL-5-)-METHYLTRANSFERASE"/>
    <property type="match status" value="1"/>
</dbReference>